<proteinExistence type="predicted"/>
<evidence type="ECO:0000313" key="3">
    <source>
        <dbReference type="Proteomes" id="UP000287872"/>
    </source>
</evidence>
<dbReference type="EMBL" id="BHYK01000002">
    <property type="protein sequence ID" value="GCD08756.1"/>
    <property type="molecule type" value="Genomic_DNA"/>
</dbReference>
<gene>
    <name evidence="2" type="ORF">Ctaglu_03790</name>
</gene>
<keyword evidence="1" id="KW-1133">Transmembrane helix</keyword>
<name>A0A401UGX8_9CLOT</name>
<feature type="transmembrane region" description="Helical" evidence="1">
    <location>
        <begin position="176"/>
        <end position="194"/>
    </location>
</feature>
<evidence type="ECO:0008006" key="4">
    <source>
        <dbReference type="Google" id="ProtNLM"/>
    </source>
</evidence>
<comment type="caution">
    <text evidence="2">The sequence shown here is derived from an EMBL/GenBank/DDBJ whole genome shotgun (WGS) entry which is preliminary data.</text>
</comment>
<feature type="transmembrane region" description="Helical" evidence="1">
    <location>
        <begin position="148"/>
        <end position="170"/>
    </location>
</feature>
<protein>
    <recommendedName>
        <fullName evidence="4">ABC transporter permease</fullName>
    </recommendedName>
</protein>
<accession>A0A401UGX8</accession>
<keyword evidence="3" id="KW-1185">Reference proteome</keyword>
<organism evidence="2 3">
    <name type="scientific">Clostridium tagluense</name>
    <dbReference type="NCBI Taxonomy" id="360422"/>
    <lineage>
        <taxon>Bacteria</taxon>
        <taxon>Bacillati</taxon>
        <taxon>Bacillota</taxon>
        <taxon>Clostridia</taxon>
        <taxon>Eubacteriales</taxon>
        <taxon>Clostridiaceae</taxon>
        <taxon>Clostridium</taxon>
    </lineage>
</organism>
<dbReference type="RefSeq" id="WP_124997520.1">
    <property type="nucleotide sequence ID" value="NZ_BHYK01000002.1"/>
</dbReference>
<feature type="transmembrane region" description="Helical" evidence="1">
    <location>
        <begin position="115"/>
        <end position="136"/>
    </location>
</feature>
<feature type="transmembrane region" description="Helical" evidence="1">
    <location>
        <begin position="85"/>
        <end position="109"/>
    </location>
</feature>
<feature type="transmembrane region" description="Helical" evidence="1">
    <location>
        <begin position="45"/>
        <end position="64"/>
    </location>
</feature>
<keyword evidence="1" id="KW-0472">Membrane</keyword>
<keyword evidence="1" id="KW-0812">Transmembrane</keyword>
<sequence>MKKLLFNYVKMLKIGFFYKTFLYALLLISPSVVKAFATVQSNFYETFFVIIVGFLILPLGMNEISKKRYIFCLTLPIRTKDIIKIAYLHTYVIYILGFIGTIFVSIFSHQELPRLYLFFIVLYLLCTNLLYPTLASCELKLINDQESYASYASTILLVGMGFIALCSQIVGPTNVLCWDFLAIIIVSFLVAFTLKKSYKLTLKKVMGF</sequence>
<evidence type="ECO:0000313" key="2">
    <source>
        <dbReference type="EMBL" id="GCD08756.1"/>
    </source>
</evidence>
<dbReference type="AlphaFoldDB" id="A0A401UGX8"/>
<reference evidence="2 3" key="1">
    <citation type="submission" date="2018-11" db="EMBL/GenBank/DDBJ databases">
        <title>Genome sequencing and assembly of Clostridium tagluense strain A121.</title>
        <authorList>
            <person name="Murakami T."/>
            <person name="Segawa T."/>
            <person name="Shcherbakova V.A."/>
            <person name="Mori H."/>
            <person name="Yoshimura Y."/>
        </authorList>
    </citation>
    <scope>NUCLEOTIDE SEQUENCE [LARGE SCALE GENOMIC DNA]</scope>
    <source>
        <strain evidence="2 3">A121</strain>
    </source>
</reference>
<evidence type="ECO:0000256" key="1">
    <source>
        <dbReference type="SAM" id="Phobius"/>
    </source>
</evidence>
<dbReference type="Proteomes" id="UP000287872">
    <property type="component" value="Unassembled WGS sequence"/>
</dbReference>